<keyword evidence="8" id="KW-0443">Lipid metabolism</keyword>
<comment type="pathway">
    <text evidence="2">Lipid metabolism; sphingolipid metabolism.</text>
</comment>
<evidence type="ECO:0000256" key="9">
    <source>
        <dbReference type="ARBA" id="ARBA00023136"/>
    </source>
</evidence>
<dbReference type="GeneTree" id="ENSGT00940000167277"/>
<evidence type="ECO:0000256" key="1">
    <source>
        <dbReference type="ARBA" id="ARBA00004477"/>
    </source>
</evidence>
<organism evidence="12 13">
    <name type="scientific">Oncorhynchus kisutch</name>
    <name type="common">Coho salmon</name>
    <name type="synonym">Salmo kisutch</name>
    <dbReference type="NCBI Taxonomy" id="8019"/>
    <lineage>
        <taxon>Eukaryota</taxon>
        <taxon>Metazoa</taxon>
        <taxon>Chordata</taxon>
        <taxon>Craniata</taxon>
        <taxon>Vertebrata</taxon>
        <taxon>Euteleostomi</taxon>
        <taxon>Actinopterygii</taxon>
        <taxon>Neopterygii</taxon>
        <taxon>Teleostei</taxon>
        <taxon>Protacanthopterygii</taxon>
        <taxon>Salmoniformes</taxon>
        <taxon>Salmonidae</taxon>
        <taxon>Salmoninae</taxon>
        <taxon>Oncorhynchus</taxon>
    </lineage>
</organism>
<keyword evidence="5" id="KW-0256">Endoplasmic reticulum</keyword>
<dbReference type="GO" id="GO:0046513">
    <property type="term" value="P:ceramide biosynthetic process"/>
    <property type="evidence" value="ECO:0007669"/>
    <property type="project" value="TreeGrafter"/>
</dbReference>
<dbReference type="PANTHER" id="PTHR47084:SF1">
    <property type="entry name" value="SERINE PALMITOYLTRANSFERASE SMALL SUBUNIT A"/>
    <property type="match status" value="1"/>
</dbReference>
<evidence type="ECO:0000256" key="8">
    <source>
        <dbReference type="ARBA" id="ARBA00023098"/>
    </source>
</evidence>
<evidence type="ECO:0000313" key="12">
    <source>
        <dbReference type="Ensembl" id="ENSOKIP00005021329.1"/>
    </source>
</evidence>
<evidence type="ECO:0000256" key="5">
    <source>
        <dbReference type="ARBA" id="ARBA00022824"/>
    </source>
</evidence>
<dbReference type="PANTHER" id="PTHR47084">
    <property type="entry name" value="SERINE PALMITOYLTRANSFERASE SMALL SUBUNIT A"/>
    <property type="match status" value="1"/>
</dbReference>
<evidence type="ECO:0000256" key="10">
    <source>
        <dbReference type="ARBA" id="ARBA00038370"/>
    </source>
</evidence>
<dbReference type="InterPro" id="IPR024512">
    <property type="entry name" value="Ser_palmitoyltrfase_ssu-like"/>
</dbReference>
<evidence type="ECO:0000313" key="13">
    <source>
        <dbReference type="Proteomes" id="UP000694557"/>
    </source>
</evidence>
<comment type="similarity">
    <text evidence="10">Belongs to the SPTSS family. SPTSSA subfamily.</text>
</comment>
<dbReference type="GO" id="GO:0004758">
    <property type="term" value="F:serine C-palmitoyltransferase activity"/>
    <property type="evidence" value="ECO:0007669"/>
    <property type="project" value="TreeGrafter"/>
</dbReference>
<dbReference type="GO" id="GO:0017059">
    <property type="term" value="C:serine palmitoyltransferase complex"/>
    <property type="evidence" value="ECO:0007669"/>
    <property type="project" value="TreeGrafter"/>
</dbReference>
<evidence type="ECO:0000256" key="3">
    <source>
        <dbReference type="ARBA" id="ARBA00004991"/>
    </source>
</evidence>
<protein>
    <submittedName>
        <fullName evidence="12">Uncharacterized protein</fullName>
    </submittedName>
</protein>
<keyword evidence="13" id="KW-1185">Reference proteome</keyword>
<dbReference type="InterPro" id="IPR051900">
    <property type="entry name" value="SPT_small_subunit"/>
</dbReference>
<dbReference type="Pfam" id="PF11779">
    <property type="entry name" value="SPT_ssu-like"/>
    <property type="match status" value="1"/>
</dbReference>
<evidence type="ECO:0000256" key="7">
    <source>
        <dbReference type="ARBA" id="ARBA00022989"/>
    </source>
</evidence>
<keyword evidence="6" id="KW-0746">Sphingolipid metabolism</keyword>
<evidence type="ECO:0000256" key="6">
    <source>
        <dbReference type="ARBA" id="ARBA00022919"/>
    </source>
</evidence>
<dbReference type="AlphaFoldDB" id="A0A8C7DQT2"/>
<sequence>MLYLPRNNRQSQKRQNKYNFKLWRFEVLWKKISWLCYQYILVTALYMLKPLVRTIFNSILISVAGMAVNAGYVRVHASAHHGYTTLL</sequence>
<keyword evidence="9 11" id="KW-0472">Membrane</keyword>
<evidence type="ECO:0000256" key="4">
    <source>
        <dbReference type="ARBA" id="ARBA00022692"/>
    </source>
</evidence>
<evidence type="ECO:0000256" key="2">
    <source>
        <dbReference type="ARBA" id="ARBA00004760"/>
    </source>
</evidence>
<reference evidence="12" key="1">
    <citation type="submission" date="2025-08" db="UniProtKB">
        <authorList>
            <consortium name="Ensembl"/>
        </authorList>
    </citation>
    <scope>IDENTIFICATION</scope>
</reference>
<proteinExistence type="inferred from homology"/>
<comment type="pathway">
    <text evidence="3">Sphingolipid metabolism.</text>
</comment>
<feature type="transmembrane region" description="Helical" evidence="11">
    <location>
        <begin position="54"/>
        <end position="73"/>
    </location>
</feature>
<keyword evidence="4 11" id="KW-0812">Transmembrane</keyword>
<accession>A0A8C7DQT2</accession>
<comment type="subcellular location">
    <subcellularLocation>
        <location evidence="1">Endoplasmic reticulum membrane</location>
        <topology evidence="1">Multi-pass membrane protein</topology>
    </subcellularLocation>
</comment>
<dbReference type="UniPathway" id="UPA00222"/>
<dbReference type="Proteomes" id="UP000694557">
    <property type="component" value="Unassembled WGS sequence"/>
</dbReference>
<name>A0A8C7DQT2_ONCKI</name>
<dbReference type="Ensembl" id="ENSOKIT00005022684.1">
    <property type="protein sequence ID" value="ENSOKIP00005021329.1"/>
    <property type="gene ID" value="ENSOKIG00005009419.1"/>
</dbReference>
<dbReference type="GO" id="GO:0005789">
    <property type="term" value="C:endoplasmic reticulum membrane"/>
    <property type="evidence" value="ECO:0007669"/>
    <property type="project" value="UniProtKB-SubCell"/>
</dbReference>
<keyword evidence="7 11" id="KW-1133">Transmembrane helix</keyword>
<evidence type="ECO:0000256" key="11">
    <source>
        <dbReference type="SAM" id="Phobius"/>
    </source>
</evidence>
<reference evidence="12" key="2">
    <citation type="submission" date="2025-09" db="UniProtKB">
        <authorList>
            <consortium name="Ensembl"/>
        </authorList>
    </citation>
    <scope>IDENTIFICATION</scope>
</reference>